<keyword evidence="3" id="KW-1185">Reference proteome</keyword>
<dbReference type="InterPro" id="IPR011051">
    <property type="entry name" value="RmlC_Cupin_sf"/>
</dbReference>
<reference evidence="3" key="1">
    <citation type="journal article" date="2019" name="Int. J. Syst. Evol. Microbiol.">
        <title>The Global Catalogue of Microorganisms (GCM) 10K type strain sequencing project: providing services to taxonomists for standard genome sequencing and annotation.</title>
        <authorList>
            <consortium name="The Broad Institute Genomics Platform"/>
            <consortium name="The Broad Institute Genome Sequencing Center for Infectious Disease"/>
            <person name="Wu L."/>
            <person name="Ma J."/>
        </authorList>
    </citation>
    <scope>NUCLEOTIDE SEQUENCE [LARGE SCALE GENOMIC DNA]</scope>
    <source>
        <strain evidence="3">CCM 8391</strain>
    </source>
</reference>
<name>A0ABW1J2Q5_9PSEU</name>
<dbReference type="InterPro" id="IPR049945">
    <property type="entry name" value="AAA_22"/>
</dbReference>
<dbReference type="InterPro" id="IPR014710">
    <property type="entry name" value="RmlC-like_jellyroll"/>
</dbReference>
<dbReference type="PANTHER" id="PTHR37694">
    <property type="entry name" value="SLR8022 PROTEIN"/>
    <property type="match status" value="1"/>
</dbReference>
<protein>
    <submittedName>
        <fullName evidence="2">AAA family ATPase</fullName>
    </submittedName>
</protein>
<organism evidence="2 3">
    <name type="scientific">Pseudonocardia hispaniensis</name>
    <dbReference type="NCBI Taxonomy" id="904933"/>
    <lineage>
        <taxon>Bacteria</taxon>
        <taxon>Bacillati</taxon>
        <taxon>Actinomycetota</taxon>
        <taxon>Actinomycetes</taxon>
        <taxon>Pseudonocardiales</taxon>
        <taxon>Pseudonocardiaceae</taxon>
        <taxon>Pseudonocardia</taxon>
    </lineage>
</organism>
<dbReference type="SUPFAM" id="SSF52540">
    <property type="entry name" value="P-loop containing nucleoside triphosphate hydrolases"/>
    <property type="match status" value="1"/>
</dbReference>
<dbReference type="Gene3D" id="2.60.120.10">
    <property type="entry name" value="Jelly Rolls"/>
    <property type="match status" value="1"/>
</dbReference>
<evidence type="ECO:0000313" key="3">
    <source>
        <dbReference type="Proteomes" id="UP001596302"/>
    </source>
</evidence>
<accession>A0ABW1J2Q5</accession>
<sequence length="352" mass="38266">MPLVPRAKITVPRLPPEFVERRAQRADLDAQNGEDIGLVCAPAGYGKTLLLADWALRSTQTETAWVGLERDDNDPRRLWSSVVAAVAGCQSVPRSSPLHAPWIWRPGAQPEFLAELVDALRSLPRPIRLVLDNVHELVEPEALHGLGIFLRNRPGQVQLILSSRLDPPLSLPRLRLAGRLWELRCDRLRFSVAEAATLLEKSGLHLTLAQVEVLHQRTEGCPAGGIVSAEPRMDKDDPVQKISLDALAREQLELAKAGGSGRSARTVHGGHERVLRQTVIALRGGQSLAEHESPGEATVHVLRGRVRLVAGADSWDGRQGDLLIVPDVAHSLEAVEDAAVLLTVAKTRTAAG</sequence>
<dbReference type="PANTHER" id="PTHR37694:SF1">
    <property type="entry name" value="SLR8022 PROTEIN"/>
    <property type="match status" value="1"/>
</dbReference>
<comment type="caution">
    <text evidence="2">The sequence shown here is derived from an EMBL/GenBank/DDBJ whole genome shotgun (WGS) entry which is preliminary data.</text>
</comment>
<proteinExistence type="predicted"/>
<gene>
    <name evidence="2" type="ORF">ACFQE5_12250</name>
</gene>
<evidence type="ECO:0000259" key="1">
    <source>
        <dbReference type="Pfam" id="PF13401"/>
    </source>
</evidence>
<dbReference type="CDD" id="cd02230">
    <property type="entry name" value="cupin_HP0902-like"/>
    <property type="match status" value="1"/>
</dbReference>
<dbReference type="Pfam" id="PF13401">
    <property type="entry name" value="AAA_22"/>
    <property type="match status" value="1"/>
</dbReference>
<dbReference type="Proteomes" id="UP001596302">
    <property type="component" value="Unassembled WGS sequence"/>
</dbReference>
<dbReference type="InterPro" id="IPR027417">
    <property type="entry name" value="P-loop_NTPase"/>
</dbReference>
<dbReference type="EMBL" id="JBHSQW010000025">
    <property type="protein sequence ID" value="MFC5994982.1"/>
    <property type="molecule type" value="Genomic_DNA"/>
</dbReference>
<dbReference type="RefSeq" id="WP_379584995.1">
    <property type="nucleotide sequence ID" value="NZ_JBHSQW010000025.1"/>
</dbReference>
<dbReference type="SUPFAM" id="SSF51182">
    <property type="entry name" value="RmlC-like cupins"/>
    <property type="match status" value="1"/>
</dbReference>
<dbReference type="Gene3D" id="3.40.50.300">
    <property type="entry name" value="P-loop containing nucleotide triphosphate hydrolases"/>
    <property type="match status" value="1"/>
</dbReference>
<evidence type="ECO:0000313" key="2">
    <source>
        <dbReference type="EMBL" id="MFC5994982.1"/>
    </source>
</evidence>
<feature type="domain" description="ORC1/DEAH AAA+ ATPase" evidence="1">
    <location>
        <begin position="33"/>
        <end position="162"/>
    </location>
</feature>